<feature type="region of interest" description="Disordered" evidence="1">
    <location>
        <begin position="498"/>
        <end position="566"/>
    </location>
</feature>
<reference evidence="4" key="1">
    <citation type="submission" date="2020-01" db="EMBL/GenBank/DDBJ databases">
        <title>Genome sequence of Kobresia littledalei, the first chromosome-level genome in the family Cyperaceae.</title>
        <authorList>
            <person name="Qu G."/>
        </authorList>
    </citation>
    <scope>NUCLEOTIDE SEQUENCE</scope>
    <source>
        <strain evidence="4">C.B.Clarke</strain>
        <tissue evidence="4">Leaf</tissue>
    </source>
</reference>
<dbReference type="InterPro" id="IPR001012">
    <property type="entry name" value="UBX_dom"/>
</dbReference>
<dbReference type="AlphaFoldDB" id="A0A833VQ61"/>
<evidence type="ECO:0000313" key="4">
    <source>
        <dbReference type="EMBL" id="KAF3330928.1"/>
    </source>
</evidence>
<feature type="compositionally biased region" description="Basic and acidic residues" evidence="1">
    <location>
        <begin position="283"/>
        <end position="299"/>
    </location>
</feature>
<dbReference type="Gene3D" id="3.10.20.90">
    <property type="entry name" value="Phosphatidylinositol 3-kinase Catalytic Subunit, Chain A, domain 1"/>
    <property type="match status" value="1"/>
</dbReference>
<protein>
    <submittedName>
        <fullName evidence="4">UBX domain-containing protein 4</fullName>
    </submittedName>
</protein>
<dbReference type="CDD" id="cd01767">
    <property type="entry name" value="UBX"/>
    <property type="match status" value="1"/>
</dbReference>
<evidence type="ECO:0000256" key="1">
    <source>
        <dbReference type="SAM" id="MobiDB-lite"/>
    </source>
</evidence>
<dbReference type="Pfam" id="PF23187">
    <property type="entry name" value="UBX7_N"/>
    <property type="match status" value="1"/>
</dbReference>
<keyword evidence="5" id="KW-1185">Reference proteome</keyword>
<proteinExistence type="predicted"/>
<evidence type="ECO:0000313" key="5">
    <source>
        <dbReference type="Proteomes" id="UP000623129"/>
    </source>
</evidence>
<organism evidence="4 5">
    <name type="scientific">Carex littledalei</name>
    <dbReference type="NCBI Taxonomy" id="544730"/>
    <lineage>
        <taxon>Eukaryota</taxon>
        <taxon>Viridiplantae</taxon>
        <taxon>Streptophyta</taxon>
        <taxon>Embryophyta</taxon>
        <taxon>Tracheophyta</taxon>
        <taxon>Spermatophyta</taxon>
        <taxon>Magnoliopsida</taxon>
        <taxon>Liliopsida</taxon>
        <taxon>Poales</taxon>
        <taxon>Cyperaceae</taxon>
        <taxon>Cyperoideae</taxon>
        <taxon>Cariceae</taxon>
        <taxon>Carex</taxon>
        <taxon>Carex subgen. Euthyceras</taxon>
    </lineage>
</organism>
<dbReference type="Gene3D" id="3.40.30.10">
    <property type="entry name" value="Glutaredoxin"/>
    <property type="match status" value="1"/>
</dbReference>
<name>A0A833VQ61_9POAL</name>
<accession>A0A833VQ61</accession>
<feature type="domain" description="Ubiquitin-like" evidence="3">
    <location>
        <begin position="364"/>
        <end position="438"/>
    </location>
</feature>
<dbReference type="PANTHER" id="PTHR47770:SF1">
    <property type="entry name" value="PLANT UBX DOMAIN-CONTAINING PROTEIN 11"/>
    <property type="match status" value="1"/>
</dbReference>
<feature type="compositionally biased region" description="Basic and acidic residues" evidence="1">
    <location>
        <begin position="322"/>
        <end position="337"/>
    </location>
</feature>
<dbReference type="SUPFAM" id="SSF52833">
    <property type="entry name" value="Thioredoxin-like"/>
    <property type="match status" value="1"/>
</dbReference>
<evidence type="ECO:0000259" key="2">
    <source>
        <dbReference type="PROSITE" id="PS50033"/>
    </source>
</evidence>
<dbReference type="EMBL" id="SWLB01000013">
    <property type="protein sequence ID" value="KAF3330928.1"/>
    <property type="molecule type" value="Genomic_DNA"/>
</dbReference>
<dbReference type="PROSITE" id="PS50033">
    <property type="entry name" value="UBX"/>
    <property type="match status" value="1"/>
</dbReference>
<gene>
    <name evidence="4" type="ORF">FCM35_KLT04282</name>
</gene>
<dbReference type="InterPro" id="IPR029071">
    <property type="entry name" value="Ubiquitin-like_domsf"/>
</dbReference>
<feature type="region of interest" description="Disordered" evidence="1">
    <location>
        <begin position="253"/>
        <end position="353"/>
    </location>
</feature>
<feature type="domain" description="UBX" evidence="2">
    <location>
        <begin position="359"/>
        <end position="437"/>
    </location>
</feature>
<feature type="compositionally biased region" description="Polar residues" evidence="1">
    <location>
        <begin position="498"/>
        <end position="535"/>
    </location>
</feature>
<comment type="caution">
    <text evidence="4">The sequence shown here is derived from an EMBL/GenBank/DDBJ whole genome shotgun (WGS) entry which is preliminary data.</text>
</comment>
<feature type="compositionally biased region" description="Low complexity" evidence="1">
    <location>
        <begin position="258"/>
        <end position="270"/>
    </location>
</feature>
<dbReference type="OrthoDB" id="2445133at2759"/>
<dbReference type="PANTHER" id="PTHR47770">
    <property type="entry name" value="PLANT UBX DOMAIN-CONTAINING PROTEIN 11"/>
    <property type="match status" value="1"/>
</dbReference>
<feature type="compositionally biased region" description="Acidic residues" evidence="1">
    <location>
        <begin position="8"/>
        <end position="22"/>
    </location>
</feature>
<sequence>MISLWSEEISDDEDDGEEFESDDEQTTNVALMAKAGIDAITANQNITDKLTIEFLKSIERGDHIQKLKSKVLELESKITCIALHNDNPVISEVQIVYHPRIHMEKPTEALVYKGSIIEAINEARSQKKLFVVYISGEDENSILLEQSTWVDQNVHEMITRCCIFLHLIQGSIDASQFSAIYPQNSVPSISAIGHNGVLMWHHEGYISAENLRENIEKSMTTLQLQETAAALLTAALATQNPTAVSVASAANLSTEGGSTMSDTPSPSSSTEAKNSDLIPTTSSDKKVDGSNSELSRDKTAVPSEEECQNRDEVKVVSISKEAPSESLKHGAMKEKAESSATTSSEVKAKSAEITKKDAVKSDEVHLNIRMPNGTSLQIKLVKSDALRSVKNFVDEQQDIQANSYNLAVPYPRKLFSEEDMVRTLSELGFASRETLIVVPHQSTRSLRPQPVSNNHINTSQDTSNGNNSGYFGYLRRVLSYVNPFSYLGANMISANSNPSTNNQNPLTGEGASQASQSSVNTRQHITSRSFGSNIHTLRHDEGTDPPRDRNTFWNGNSTQFGSSDQQ</sequence>
<dbReference type="PROSITE" id="PS50053">
    <property type="entry name" value="UBIQUITIN_2"/>
    <property type="match status" value="1"/>
</dbReference>
<dbReference type="SMART" id="SM00166">
    <property type="entry name" value="UBX"/>
    <property type="match status" value="1"/>
</dbReference>
<feature type="compositionally biased region" description="Basic and acidic residues" evidence="1">
    <location>
        <begin position="537"/>
        <end position="550"/>
    </location>
</feature>
<dbReference type="InterPro" id="IPR000626">
    <property type="entry name" value="Ubiquitin-like_dom"/>
</dbReference>
<dbReference type="InterPro" id="IPR036249">
    <property type="entry name" value="Thioredoxin-like_sf"/>
</dbReference>
<feature type="region of interest" description="Disordered" evidence="1">
    <location>
        <begin position="1"/>
        <end position="22"/>
    </location>
</feature>
<dbReference type="Proteomes" id="UP000623129">
    <property type="component" value="Unassembled WGS sequence"/>
</dbReference>
<dbReference type="SUPFAM" id="SSF54236">
    <property type="entry name" value="Ubiquitin-like"/>
    <property type="match status" value="1"/>
</dbReference>
<feature type="compositionally biased region" description="Polar residues" evidence="1">
    <location>
        <begin position="551"/>
        <end position="566"/>
    </location>
</feature>
<evidence type="ECO:0000259" key="3">
    <source>
        <dbReference type="PROSITE" id="PS50053"/>
    </source>
</evidence>
<dbReference type="Pfam" id="PF00789">
    <property type="entry name" value="UBX"/>
    <property type="match status" value="1"/>
</dbReference>
<feature type="region of interest" description="Disordered" evidence="1">
    <location>
        <begin position="443"/>
        <end position="467"/>
    </location>
</feature>